<evidence type="ECO:0000256" key="5">
    <source>
        <dbReference type="ARBA" id="ARBA00022801"/>
    </source>
</evidence>
<dbReference type="InterPro" id="IPR009003">
    <property type="entry name" value="Peptidase_S1_PA"/>
</dbReference>
<dbReference type="RefSeq" id="WP_337334106.1">
    <property type="nucleotide sequence ID" value="NZ_JBBDHC010000002.1"/>
</dbReference>
<evidence type="ECO:0000313" key="8">
    <source>
        <dbReference type="Proteomes" id="UP001364472"/>
    </source>
</evidence>
<evidence type="ECO:0000256" key="2">
    <source>
        <dbReference type="ARBA" id="ARBA00022438"/>
    </source>
</evidence>
<dbReference type="PANTHER" id="PTHR38469:SF1">
    <property type="entry name" value="PERIPLASMIC PEPTIDASE SUBFAMILY S1B"/>
    <property type="match status" value="1"/>
</dbReference>
<keyword evidence="4 6" id="KW-0732">Signal</keyword>
<keyword evidence="2 6" id="KW-0031">Aminopeptidase</keyword>
<evidence type="ECO:0000256" key="1">
    <source>
        <dbReference type="ARBA" id="ARBA00010491"/>
    </source>
</evidence>
<protein>
    <recommendedName>
        <fullName evidence="6">Dipeptidyl-peptidase</fullName>
        <ecNumber evidence="6">3.4.14.-</ecNumber>
    </recommendedName>
</protein>
<dbReference type="Gene3D" id="2.40.10.10">
    <property type="entry name" value="Trypsin-like serine proteases"/>
    <property type="match status" value="1"/>
</dbReference>
<keyword evidence="6" id="KW-0720">Serine protease</keyword>
<organism evidence="7 8">
    <name type="scientific">Denitratimonas tolerans</name>
    <dbReference type="NCBI Taxonomy" id="1338420"/>
    <lineage>
        <taxon>Bacteria</taxon>
        <taxon>Pseudomonadati</taxon>
        <taxon>Pseudomonadota</taxon>
        <taxon>Gammaproteobacteria</taxon>
        <taxon>Lysobacterales</taxon>
        <taxon>Lysobacteraceae</taxon>
        <taxon>Denitratimonas</taxon>
    </lineage>
</organism>
<feature type="chain" id="PRO_5043090441" description="Dipeptidyl-peptidase" evidence="6">
    <location>
        <begin position="19"/>
        <end position="724"/>
    </location>
</feature>
<comment type="similarity">
    <text evidence="1 6">Belongs to the peptidase S46 family.</text>
</comment>
<keyword evidence="3 6" id="KW-0645">Protease</keyword>
<evidence type="ECO:0000313" key="7">
    <source>
        <dbReference type="EMBL" id="MEJ1248387.1"/>
    </source>
</evidence>
<comment type="caution">
    <text evidence="7">The sequence shown here is derived from an EMBL/GenBank/DDBJ whole genome shotgun (WGS) entry which is preliminary data.</text>
</comment>
<sequence length="724" mass="79298">MRLPLIFAGLLAAMPALAVEGMWTPEQLPEISEALTRAGLQLDPAALSDLRGQPMGAVVSLGGCTASFVSPRGLVVTNHHCAYGALQLNSTPENHMLRDGFIAASLADEPSAGPAARIWVTEDISDVTGTVLGAISRKATDRQRNDAIEAAQKRLVAECEADGQYRCRVFSHFGGVQYRLFRQMEIRDVRIAYAPPEAIGKFGGDTDNWQWPRHTGDFTFYRAYVGPDGKPAPFSKDNVPYRPRHFLPIAKDGVAEGDFVMVAGYPGRTQRYQLADQIEDAISWSYPTQIEIFDDLMALIRSAGEADPKVAITYVATMAGLNNARKNMAGMLEGFRRADAAGIKRGEENALVAWLQSQGRSGKAALDNYRQYVDLINGQRATRERDRIMAMMSGSGLIGSANTLYRLARERAKTDDALREAGYQERDWPVLEAGQRQLDRRMDPGVDRRILGYWLAKYAALPAAQRLPELDAWAGLSGDAPATDGLKARIDALYAGTRLDTLDARLAAFTATPAELEASDDGFLRLAAALYPAMQRLEAERKTFNGAVARLQPGYMQALIDFRDSQDRATYPDANSSLRITFGNVMGVSPRDGLYYQPFTTTRGLVEKHTGEGEFDATAAQLDAIAARRFGTWEVPALKDVPVNYLADLDVTGGNSGSPTLNAKGELVGLIFDGIWESVASNWVFDPALTRTIHVDSRYMLWVMDEVHPAPAILEELGVSPHLD</sequence>
<evidence type="ECO:0000256" key="6">
    <source>
        <dbReference type="RuleBase" id="RU366067"/>
    </source>
</evidence>
<dbReference type="Proteomes" id="UP001364472">
    <property type="component" value="Unassembled WGS sequence"/>
</dbReference>
<evidence type="ECO:0000256" key="4">
    <source>
        <dbReference type="ARBA" id="ARBA00022729"/>
    </source>
</evidence>
<dbReference type="InterPro" id="IPR019500">
    <property type="entry name" value="Pep_S46"/>
</dbReference>
<dbReference type="SUPFAM" id="SSF50494">
    <property type="entry name" value="Trypsin-like serine proteases"/>
    <property type="match status" value="1"/>
</dbReference>
<gene>
    <name evidence="7" type="ORF">WB794_01665</name>
</gene>
<dbReference type="PANTHER" id="PTHR38469">
    <property type="entry name" value="PERIPLASMIC PEPTIDASE SUBFAMILY S1B"/>
    <property type="match status" value="1"/>
</dbReference>
<proteinExistence type="inferred from homology"/>
<dbReference type="GO" id="GO:0043171">
    <property type="term" value="P:peptide catabolic process"/>
    <property type="evidence" value="ECO:0007669"/>
    <property type="project" value="UniProtKB-UniRule"/>
</dbReference>
<comment type="function">
    <text evidence="6">Catalyzes the removal of dipeptides from the N-terminus of oligopeptides.</text>
</comment>
<dbReference type="InterPro" id="IPR043504">
    <property type="entry name" value="Peptidase_S1_PA_chymotrypsin"/>
</dbReference>
<accession>A0AAW9R1T4</accession>
<dbReference type="GO" id="GO:0070009">
    <property type="term" value="F:serine-type aminopeptidase activity"/>
    <property type="evidence" value="ECO:0007669"/>
    <property type="project" value="UniProtKB-UniRule"/>
</dbReference>
<dbReference type="Pfam" id="PF10459">
    <property type="entry name" value="Peptidase_S46"/>
    <property type="match status" value="1"/>
</dbReference>
<reference evidence="7 8" key="1">
    <citation type="journal article" date="2016" name="Antonie Van Leeuwenhoek">
        <title>Denitratimonas tolerans gen. nov., sp. nov., a denitrifying bacterium isolated from a bioreactor for tannery wastewater treatment.</title>
        <authorList>
            <person name="Han S.I."/>
            <person name="Kim J.O."/>
            <person name="Lee Y.R."/>
            <person name="Ekpeghere K.I."/>
            <person name="Koh S.C."/>
            <person name="Whang K.S."/>
        </authorList>
    </citation>
    <scope>NUCLEOTIDE SEQUENCE [LARGE SCALE GENOMIC DNA]</scope>
    <source>
        <strain evidence="7 8">KACC 17565</strain>
    </source>
</reference>
<dbReference type="EC" id="3.4.14.-" evidence="6"/>
<feature type="signal peptide" evidence="6">
    <location>
        <begin position="1"/>
        <end position="18"/>
    </location>
</feature>
<dbReference type="FunFam" id="2.40.10.10:FF:000102">
    <property type="entry name" value="Dipeptidyl-peptidase 7"/>
    <property type="match status" value="1"/>
</dbReference>
<evidence type="ECO:0000256" key="3">
    <source>
        <dbReference type="ARBA" id="ARBA00022670"/>
    </source>
</evidence>
<keyword evidence="5 6" id="KW-0378">Hydrolase</keyword>
<dbReference type="EMBL" id="JBBDHC010000002">
    <property type="protein sequence ID" value="MEJ1248387.1"/>
    <property type="molecule type" value="Genomic_DNA"/>
</dbReference>
<keyword evidence="8" id="KW-1185">Reference proteome</keyword>
<dbReference type="AlphaFoldDB" id="A0AAW9R1T4"/>
<dbReference type="GO" id="GO:0006508">
    <property type="term" value="P:proteolysis"/>
    <property type="evidence" value="ECO:0007669"/>
    <property type="project" value="UniProtKB-KW"/>
</dbReference>
<name>A0AAW9R1T4_9GAMM</name>
<dbReference type="GO" id="GO:0008239">
    <property type="term" value="F:dipeptidyl-peptidase activity"/>
    <property type="evidence" value="ECO:0007669"/>
    <property type="project" value="UniProtKB-UniRule"/>
</dbReference>